<dbReference type="PANTHER" id="PTHR12774:SF2">
    <property type="entry name" value="PEROXISOMAL BIOGENESIS FACTOR 19"/>
    <property type="match status" value="1"/>
</dbReference>
<protein>
    <submittedName>
        <fullName evidence="2">Peroxisome biogenesis protein</fullName>
    </submittedName>
</protein>
<accession>A0AAW2YPP5</accession>
<dbReference type="PANTHER" id="PTHR12774">
    <property type="entry name" value="PEROXISOMAL BIOGENESIS FACTOR 19"/>
    <property type="match status" value="1"/>
</dbReference>
<dbReference type="EMBL" id="JAOPGA020000476">
    <property type="protein sequence ID" value="KAL0478898.1"/>
    <property type="molecule type" value="Genomic_DNA"/>
</dbReference>
<dbReference type="AlphaFoldDB" id="A0AAW2YPP5"/>
<organism evidence="2 3">
    <name type="scientific">Acrasis kona</name>
    <dbReference type="NCBI Taxonomy" id="1008807"/>
    <lineage>
        <taxon>Eukaryota</taxon>
        <taxon>Discoba</taxon>
        <taxon>Heterolobosea</taxon>
        <taxon>Tetramitia</taxon>
        <taxon>Eutetramitia</taxon>
        <taxon>Acrasidae</taxon>
        <taxon>Acrasis</taxon>
    </lineage>
</organism>
<evidence type="ECO:0000313" key="3">
    <source>
        <dbReference type="Proteomes" id="UP001431209"/>
    </source>
</evidence>
<feature type="compositionally biased region" description="Low complexity" evidence="1">
    <location>
        <begin position="44"/>
        <end position="63"/>
    </location>
</feature>
<reference evidence="2 3" key="1">
    <citation type="submission" date="2024-03" db="EMBL/GenBank/DDBJ databases">
        <title>The Acrasis kona genome and developmental transcriptomes reveal deep origins of eukaryotic multicellular pathways.</title>
        <authorList>
            <person name="Sheikh S."/>
            <person name="Fu C.-J."/>
            <person name="Brown M.W."/>
            <person name="Baldauf S.L."/>
        </authorList>
    </citation>
    <scope>NUCLEOTIDE SEQUENCE [LARGE SCALE GENOMIC DNA]</scope>
    <source>
        <strain evidence="2 3">ATCC MYA-3509</strain>
    </source>
</reference>
<sequence length="313" mass="35254">MDDSELDDILENALLDFEQEEAKQKSTKEQTHIEEEIKNNFRPNISASTSSNISSNEGINSPNLTEEQMVAQALARLKLDSADDADFDFDKVLENISDGERQMLDKFANDMSQFLKGLNEDEPKPPTTESSSSSNTEGRKKTFQETIDETVNMLKQNTDELNNLSSQNKGGPNPLGSEFLGEFEKLFQGEANEEGGEDRMHGILENIMQTLMSPDILKQPMEELRREYPLWLKENEGKADPAEIERIKKQYEYADKICKVYETSTFPECLPVLIDLMKDMQTYGSPPDEIVKKMSDGKGGAGILPDMNGCPMQ</sequence>
<dbReference type="GO" id="GO:0033328">
    <property type="term" value="F:peroxisome membrane targeting sequence binding"/>
    <property type="evidence" value="ECO:0007669"/>
    <property type="project" value="TreeGrafter"/>
</dbReference>
<dbReference type="InterPro" id="IPR006708">
    <property type="entry name" value="Pex19"/>
</dbReference>
<dbReference type="Proteomes" id="UP001431209">
    <property type="component" value="Unassembled WGS sequence"/>
</dbReference>
<dbReference type="Pfam" id="PF04614">
    <property type="entry name" value="Pex19"/>
    <property type="match status" value="1"/>
</dbReference>
<dbReference type="Gene3D" id="1.20.120.900">
    <property type="entry name" value="Pex19, mPTS binding domain"/>
    <property type="match status" value="1"/>
</dbReference>
<dbReference type="GO" id="GO:0045046">
    <property type="term" value="P:protein import into peroxisome membrane"/>
    <property type="evidence" value="ECO:0007669"/>
    <property type="project" value="TreeGrafter"/>
</dbReference>
<gene>
    <name evidence="2" type="ORF">AKO1_010721</name>
</gene>
<dbReference type="GO" id="GO:0005778">
    <property type="term" value="C:peroxisomal membrane"/>
    <property type="evidence" value="ECO:0007669"/>
    <property type="project" value="TreeGrafter"/>
</dbReference>
<feature type="compositionally biased region" description="Low complexity" evidence="1">
    <location>
        <begin position="127"/>
        <end position="136"/>
    </location>
</feature>
<proteinExistence type="predicted"/>
<feature type="region of interest" description="Disordered" evidence="1">
    <location>
        <begin position="40"/>
        <end position="64"/>
    </location>
</feature>
<evidence type="ECO:0000313" key="2">
    <source>
        <dbReference type="EMBL" id="KAL0478898.1"/>
    </source>
</evidence>
<dbReference type="InterPro" id="IPR038322">
    <property type="entry name" value="Pex19_C_sf"/>
</dbReference>
<feature type="region of interest" description="Disordered" evidence="1">
    <location>
        <begin position="116"/>
        <end position="142"/>
    </location>
</feature>
<keyword evidence="3" id="KW-1185">Reference proteome</keyword>
<evidence type="ECO:0000256" key="1">
    <source>
        <dbReference type="SAM" id="MobiDB-lite"/>
    </source>
</evidence>
<comment type="caution">
    <text evidence="2">The sequence shown here is derived from an EMBL/GenBank/DDBJ whole genome shotgun (WGS) entry which is preliminary data.</text>
</comment>
<name>A0AAW2YPP5_9EUKA</name>